<dbReference type="PANTHER" id="PTHR11102:SF160">
    <property type="entry name" value="ERAD-ASSOCIATED E3 UBIQUITIN-PROTEIN LIGASE COMPONENT HRD3"/>
    <property type="match status" value="1"/>
</dbReference>
<dbReference type="GO" id="GO:0005524">
    <property type="term" value="F:ATP binding"/>
    <property type="evidence" value="ECO:0007669"/>
    <property type="project" value="InterPro"/>
</dbReference>
<dbReference type="InterPro" id="IPR006597">
    <property type="entry name" value="Sel1-like"/>
</dbReference>
<proteinExistence type="inferred from homology"/>
<dbReference type="OrthoDB" id="2384430at2759"/>
<evidence type="ECO:0000256" key="2">
    <source>
        <dbReference type="SAM" id="Coils"/>
    </source>
</evidence>
<comment type="similarity">
    <text evidence="1">Belongs to the sel-1 family.</text>
</comment>
<dbReference type="Gene3D" id="1.10.510.10">
    <property type="entry name" value="Transferase(Phosphotransferase) domain 1"/>
    <property type="match status" value="1"/>
</dbReference>
<feature type="coiled-coil region" evidence="2">
    <location>
        <begin position="404"/>
        <end position="431"/>
    </location>
</feature>
<protein>
    <recommendedName>
        <fullName evidence="3">Protein kinase domain-containing protein</fullName>
    </recommendedName>
</protein>
<dbReference type="Gene3D" id="1.25.40.10">
    <property type="entry name" value="Tetratricopeptide repeat domain"/>
    <property type="match status" value="1"/>
</dbReference>
<dbReference type="AlphaFoldDB" id="A0A9P6TW69"/>
<dbReference type="InterPro" id="IPR011990">
    <property type="entry name" value="TPR-like_helical_dom_sf"/>
</dbReference>
<comment type="caution">
    <text evidence="4">The sequence shown here is derived from an EMBL/GenBank/DDBJ whole genome shotgun (WGS) entry which is preliminary data.</text>
</comment>
<evidence type="ECO:0000256" key="1">
    <source>
        <dbReference type="ARBA" id="ARBA00038101"/>
    </source>
</evidence>
<dbReference type="PROSITE" id="PS50011">
    <property type="entry name" value="PROTEIN_KINASE_DOM"/>
    <property type="match status" value="1"/>
</dbReference>
<name>A0A9P6TW69_9FUNG</name>
<evidence type="ECO:0000313" key="4">
    <source>
        <dbReference type="EMBL" id="KAG0248604.1"/>
    </source>
</evidence>
<dbReference type="GO" id="GO:0004672">
    <property type="term" value="F:protein kinase activity"/>
    <property type="evidence" value="ECO:0007669"/>
    <property type="project" value="InterPro"/>
</dbReference>
<keyword evidence="5" id="KW-1185">Reference proteome</keyword>
<dbReference type="InterPro" id="IPR000719">
    <property type="entry name" value="Prot_kinase_dom"/>
</dbReference>
<dbReference type="EMBL" id="JAAAJA010000959">
    <property type="protein sequence ID" value="KAG0248604.1"/>
    <property type="molecule type" value="Genomic_DNA"/>
</dbReference>
<dbReference type="Proteomes" id="UP000726737">
    <property type="component" value="Unassembled WGS sequence"/>
</dbReference>
<dbReference type="SMART" id="SM00671">
    <property type="entry name" value="SEL1"/>
    <property type="match status" value="5"/>
</dbReference>
<dbReference type="Pfam" id="PF08238">
    <property type="entry name" value="Sel1"/>
    <property type="match status" value="5"/>
</dbReference>
<reference evidence="4" key="1">
    <citation type="journal article" date="2020" name="Fungal Divers.">
        <title>Resolving the Mortierellaceae phylogeny through synthesis of multi-gene phylogenetics and phylogenomics.</title>
        <authorList>
            <person name="Vandepol N."/>
            <person name="Liber J."/>
            <person name="Desiro A."/>
            <person name="Na H."/>
            <person name="Kennedy M."/>
            <person name="Barry K."/>
            <person name="Grigoriev I.V."/>
            <person name="Miller A.N."/>
            <person name="O'Donnell K."/>
            <person name="Stajich J.E."/>
            <person name="Bonito G."/>
        </authorList>
    </citation>
    <scope>NUCLEOTIDE SEQUENCE</scope>
    <source>
        <strain evidence="4">KOD948</strain>
    </source>
</reference>
<evidence type="ECO:0000313" key="5">
    <source>
        <dbReference type="Proteomes" id="UP000726737"/>
    </source>
</evidence>
<gene>
    <name evidence="4" type="ORF">BG011_010091</name>
</gene>
<feature type="domain" description="Protein kinase" evidence="3">
    <location>
        <begin position="1"/>
        <end position="271"/>
    </location>
</feature>
<dbReference type="InterPro" id="IPR050767">
    <property type="entry name" value="Sel1_AlgK"/>
</dbReference>
<evidence type="ECO:0000259" key="3">
    <source>
        <dbReference type="PROSITE" id="PS50011"/>
    </source>
</evidence>
<sequence length="474" mass="54875">MATLELYTRMASSDQPYYLSETKRAKVHRGICGIRSVAIKEVIGCTREIDLMAIRNRNIIQFYRHSDRIQVMDFADHGNLADNIGNIKKIGYKNEEIAKQISRGLVYLQYINIVHKKIRPSNILLDRNFDAKIAGFGSESDDLDKNRPWMAPELLSDPPSPHSHRTDIYALGKIMDIMGKGSKDYMQWMVRCQDCVPQERPLECPISDEPRKGEDLPELGSTTKEEKLQELKGIALKDKSGNVANHLGEMYRFEIKVPMDDDEALKWYLVAANLGNARAQYVMGTRCYDMGNRTAAEDWYLKSAKQEHQEACQPLGELLLEQRRYEEAREWVHEAASAGNARAQYCLGEVYYQRRTKQDDLQAFEWFYKAAVQGYDHAEYSVGYMYAHGKGTALNYEEAEKWYRKAIKNKNSDAERDLERMLKMKREHDRNRALWPDQLSLDEVEDIIRQLGISHTPSDPQEFYQRIAEGCMKN</sequence>
<dbReference type="PANTHER" id="PTHR11102">
    <property type="entry name" value="SEL-1-LIKE PROTEIN"/>
    <property type="match status" value="1"/>
</dbReference>
<dbReference type="Pfam" id="PF00069">
    <property type="entry name" value="Pkinase"/>
    <property type="match status" value="1"/>
</dbReference>
<organism evidence="4 5">
    <name type="scientific">Mortierella polycephala</name>
    <dbReference type="NCBI Taxonomy" id="41804"/>
    <lineage>
        <taxon>Eukaryota</taxon>
        <taxon>Fungi</taxon>
        <taxon>Fungi incertae sedis</taxon>
        <taxon>Mucoromycota</taxon>
        <taxon>Mortierellomycotina</taxon>
        <taxon>Mortierellomycetes</taxon>
        <taxon>Mortierellales</taxon>
        <taxon>Mortierellaceae</taxon>
        <taxon>Mortierella</taxon>
    </lineage>
</organism>
<keyword evidence="2" id="KW-0175">Coiled coil</keyword>
<dbReference type="SUPFAM" id="SSF56112">
    <property type="entry name" value="Protein kinase-like (PK-like)"/>
    <property type="match status" value="1"/>
</dbReference>
<dbReference type="InterPro" id="IPR011009">
    <property type="entry name" value="Kinase-like_dom_sf"/>
</dbReference>
<dbReference type="SUPFAM" id="SSF81901">
    <property type="entry name" value="HCP-like"/>
    <property type="match status" value="1"/>
</dbReference>
<accession>A0A9P6TW69</accession>